<protein>
    <submittedName>
        <fullName evidence="1">Uncharacterized protein</fullName>
    </submittedName>
</protein>
<name>A0A147ILA5_9SPHN</name>
<comment type="caution">
    <text evidence="1">The sequence shown here is derived from an EMBL/GenBank/DDBJ whole genome shotgun (WGS) entry which is preliminary data.</text>
</comment>
<reference evidence="1 2" key="1">
    <citation type="journal article" date="2016" name="Front. Microbiol.">
        <title>Genomic Resource of Rice Seed Associated Bacteria.</title>
        <authorList>
            <person name="Midha S."/>
            <person name="Bansal K."/>
            <person name="Sharma S."/>
            <person name="Kumar N."/>
            <person name="Patil P.P."/>
            <person name="Chaudhry V."/>
            <person name="Patil P.B."/>
        </authorList>
    </citation>
    <scope>NUCLEOTIDE SEQUENCE [LARGE SCALE GENOMIC DNA]</scope>
    <source>
        <strain evidence="1 2">NS355</strain>
    </source>
</reference>
<gene>
    <name evidence="1" type="ORF">NS355_16055</name>
</gene>
<organism evidence="1 2">
    <name type="scientific">Sphingomonas yabuuchiae</name>
    <dbReference type="NCBI Taxonomy" id="172044"/>
    <lineage>
        <taxon>Bacteria</taxon>
        <taxon>Pseudomonadati</taxon>
        <taxon>Pseudomonadota</taxon>
        <taxon>Alphaproteobacteria</taxon>
        <taxon>Sphingomonadales</taxon>
        <taxon>Sphingomonadaceae</taxon>
        <taxon>Sphingomonas</taxon>
    </lineage>
</organism>
<sequence length="70" mass="6797">MSPLPPPPKPLRMIAGAGVRVGIAGRVGIIAVRVGTVVPAGIAAVPAGIVVPAGAVRVAPVTPMAMTVRA</sequence>
<dbReference type="Proteomes" id="UP000073923">
    <property type="component" value="Unassembled WGS sequence"/>
</dbReference>
<dbReference type="AlphaFoldDB" id="A0A147ILA5"/>
<evidence type="ECO:0000313" key="1">
    <source>
        <dbReference type="EMBL" id="KTT95922.1"/>
    </source>
</evidence>
<dbReference type="EMBL" id="LDTF01000100">
    <property type="protein sequence ID" value="KTT95922.1"/>
    <property type="molecule type" value="Genomic_DNA"/>
</dbReference>
<evidence type="ECO:0000313" key="2">
    <source>
        <dbReference type="Proteomes" id="UP000073923"/>
    </source>
</evidence>
<accession>A0A147ILA5</accession>
<proteinExistence type="predicted"/>